<accession>A0A1J1DWM1</accession>
<dbReference type="AlphaFoldDB" id="A0A1J1DWM1"/>
<dbReference type="InterPro" id="IPR001296">
    <property type="entry name" value="Glyco_trans_1"/>
</dbReference>
<dbReference type="Gene3D" id="3.40.50.2000">
    <property type="entry name" value="Glycogen Phosphorylase B"/>
    <property type="match status" value="2"/>
</dbReference>
<evidence type="ECO:0000259" key="2">
    <source>
        <dbReference type="Pfam" id="PF13439"/>
    </source>
</evidence>
<evidence type="ECO:0000259" key="1">
    <source>
        <dbReference type="Pfam" id="PF00534"/>
    </source>
</evidence>
<dbReference type="Pfam" id="PF00534">
    <property type="entry name" value="Glycos_transf_1"/>
    <property type="match status" value="1"/>
</dbReference>
<organism evidence="3 4">
    <name type="scientific">Candidatus Desulfovibrio trichonymphae</name>
    <dbReference type="NCBI Taxonomy" id="1725232"/>
    <lineage>
        <taxon>Bacteria</taxon>
        <taxon>Pseudomonadati</taxon>
        <taxon>Thermodesulfobacteriota</taxon>
        <taxon>Desulfovibrionia</taxon>
        <taxon>Desulfovibrionales</taxon>
        <taxon>Desulfovibrionaceae</taxon>
        <taxon>Desulfovibrio</taxon>
    </lineage>
</organism>
<proteinExistence type="predicted"/>
<keyword evidence="3" id="KW-0808">Transferase</keyword>
<name>A0A1J1DWM1_9BACT</name>
<evidence type="ECO:0000313" key="4">
    <source>
        <dbReference type="Proteomes" id="UP000242645"/>
    </source>
</evidence>
<evidence type="ECO:0000313" key="3">
    <source>
        <dbReference type="EMBL" id="BAV92268.1"/>
    </source>
</evidence>
<dbReference type="InterPro" id="IPR028098">
    <property type="entry name" value="Glyco_trans_4-like_N"/>
</dbReference>
<gene>
    <name evidence="3" type="ORF">RSDT_0756</name>
</gene>
<feature type="domain" description="Glycosyl transferase family 1" evidence="1">
    <location>
        <begin position="184"/>
        <end position="339"/>
    </location>
</feature>
<feature type="domain" description="Glycosyltransferase subfamily 4-like N-terminal" evidence="2">
    <location>
        <begin position="22"/>
        <end position="173"/>
    </location>
</feature>
<dbReference type="KEGG" id="dtr:RSDT_0756"/>
<dbReference type="OrthoDB" id="9803091at2"/>
<dbReference type="SUPFAM" id="SSF53756">
    <property type="entry name" value="UDP-Glycosyltransferase/glycogen phosphorylase"/>
    <property type="match status" value="1"/>
</dbReference>
<dbReference type="PANTHER" id="PTHR12526">
    <property type="entry name" value="GLYCOSYLTRANSFERASE"/>
    <property type="match status" value="1"/>
</dbReference>
<dbReference type="EMBL" id="AP017368">
    <property type="protein sequence ID" value="BAV92268.1"/>
    <property type="molecule type" value="Genomic_DNA"/>
</dbReference>
<reference evidence="3 4" key="1">
    <citation type="journal article" date="2017" name="ISME J.">
        <title>Genome of 'Ca. Desulfovibrio trichonymphae', an H2-oxidizing bacterium in a tripartite symbiotic system within a protist cell in the termite gut.</title>
        <authorList>
            <person name="Kuwahara H."/>
            <person name="Yuki M."/>
            <person name="Izawa K."/>
            <person name="Ohkuma M."/>
            <person name="Hongoh Y."/>
        </authorList>
    </citation>
    <scope>NUCLEOTIDE SEQUENCE [LARGE SCALE GENOMIC DNA]</scope>
    <source>
        <strain evidence="3 4">Rs-N31</strain>
    </source>
</reference>
<dbReference type="RefSeq" id="WP_096400546.1">
    <property type="nucleotide sequence ID" value="NZ_AP017368.1"/>
</dbReference>
<dbReference type="GO" id="GO:0016757">
    <property type="term" value="F:glycosyltransferase activity"/>
    <property type="evidence" value="ECO:0007669"/>
    <property type="project" value="InterPro"/>
</dbReference>
<protein>
    <submittedName>
        <fullName evidence="3">Putative glycosyltransferase involved in cell wall biogenesis</fullName>
    </submittedName>
</protein>
<dbReference type="PANTHER" id="PTHR12526:SF635">
    <property type="entry name" value="GLYCOSYL TRANSFERASE GROUP 1"/>
    <property type="match status" value="1"/>
</dbReference>
<dbReference type="Pfam" id="PF13439">
    <property type="entry name" value="Glyco_transf_4"/>
    <property type="match status" value="1"/>
</dbReference>
<dbReference type="Proteomes" id="UP000242645">
    <property type="component" value="Chromosome"/>
</dbReference>
<sequence length="368" mass="40212">MVKNTDASTKLNILFFMEDLCYGGTQRQTLELACRLDRKNFTPAMLTLTGPTDMDEAAREVDIVVHHLGRSRKPAPLFFLRLCRALQERKPDILVPCTALPNIWGRIWGRLLRVPVVVGTCRGGGSPARQYERLLWRLTHHLICNSAAVYQKLQGIGVPVRHVSCVANGVDVDHFVPGAVPPSGREPVILCVARLVRDKDHLTLLRAFAQLLQTQPKARLRIVGDGGEAATLRAWAERHAAGARVDFFPGSADMRGHYAAARVFALSSVREGQPNVILEAMSCGLSVCATAVGGIPALVQENVNGLLSPAGDAASLARNCVRLLADPSLCDVMGRAGRELVVRNFSFTAMVEAHQRIFVRLWEAYGQG</sequence>
<keyword evidence="4" id="KW-1185">Reference proteome</keyword>